<dbReference type="InterPro" id="IPR013656">
    <property type="entry name" value="PAS_4"/>
</dbReference>
<dbReference type="InterPro" id="IPR029787">
    <property type="entry name" value="Nucleotide_cyclase"/>
</dbReference>
<dbReference type="PROSITE" id="PS50887">
    <property type="entry name" value="GGDEF"/>
    <property type="match status" value="1"/>
</dbReference>
<reference evidence="4" key="1">
    <citation type="submission" date="2022-12" db="EMBL/GenBank/DDBJ databases">
        <title>Paraconexibacter alkalitolerans sp. nov. and Baekduia alba sp. nov., isolated from soil and emended description of the genera Paraconexibacter (Chun et al., 2020) and Baekduia (An et al., 2020).</title>
        <authorList>
            <person name="Vieira S."/>
            <person name="Huber K.J."/>
            <person name="Geppert A."/>
            <person name="Wolf J."/>
            <person name="Neumann-Schaal M."/>
            <person name="Muesken M."/>
            <person name="Overmann J."/>
        </authorList>
    </citation>
    <scope>NUCLEOTIDE SEQUENCE</scope>
    <source>
        <strain evidence="4">AEG42_29</strain>
    </source>
</reference>
<feature type="domain" description="GGDEF" evidence="3">
    <location>
        <begin position="283"/>
        <end position="399"/>
    </location>
</feature>
<dbReference type="Pfam" id="PF08448">
    <property type="entry name" value="PAS_4"/>
    <property type="match status" value="1"/>
</dbReference>
<dbReference type="AlphaFoldDB" id="A0AAU7AZ15"/>
<evidence type="ECO:0000259" key="3">
    <source>
        <dbReference type="PROSITE" id="PS50887"/>
    </source>
</evidence>
<dbReference type="InterPro" id="IPR001610">
    <property type="entry name" value="PAC"/>
</dbReference>
<dbReference type="InterPro" id="IPR000700">
    <property type="entry name" value="PAS-assoc_C"/>
</dbReference>
<evidence type="ECO:0000259" key="2">
    <source>
        <dbReference type="PROSITE" id="PS50113"/>
    </source>
</evidence>
<feature type="domain" description="PAC" evidence="2">
    <location>
        <begin position="202"/>
        <end position="255"/>
    </location>
</feature>
<dbReference type="Pfam" id="PF08447">
    <property type="entry name" value="PAS_3"/>
    <property type="match status" value="1"/>
</dbReference>
<dbReference type="NCBIfam" id="TIGR00229">
    <property type="entry name" value="sensory_box"/>
    <property type="match status" value="2"/>
</dbReference>
<dbReference type="InterPro" id="IPR052155">
    <property type="entry name" value="Biofilm_reg_signaling"/>
</dbReference>
<dbReference type="SMART" id="SM00267">
    <property type="entry name" value="GGDEF"/>
    <property type="match status" value="1"/>
</dbReference>
<dbReference type="InterPro" id="IPR035965">
    <property type="entry name" value="PAS-like_dom_sf"/>
</dbReference>
<organism evidence="4">
    <name type="scientific">Paraconexibacter sp. AEG42_29</name>
    <dbReference type="NCBI Taxonomy" id="2997339"/>
    <lineage>
        <taxon>Bacteria</taxon>
        <taxon>Bacillati</taxon>
        <taxon>Actinomycetota</taxon>
        <taxon>Thermoleophilia</taxon>
        <taxon>Solirubrobacterales</taxon>
        <taxon>Paraconexibacteraceae</taxon>
        <taxon>Paraconexibacter</taxon>
    </lineage>
</organism>
<dbReference type="Gene3D" id="3.30.70.270">
    <property type="match status" value="1"/>
</dbReference>
<dbReference type="SMART" id="SM00086">
    <property type="entry name" value="PAC"/>
    <property type="match status" value="2"/>
</dbReference>
<dbReference type="KEGG" id="parq:DSM112329_03778"/>
<dbReference type="InterPro" id="IPR013655">
    <property type="entry name" value="PAS_fold_3"/>
</dbReference>
<dbReference type="PANTHER" id="PTHR44757">
    <property type="entry name" value="DIGUANYLATE CYCLASE DGCP"/>
    <property type="match status" value="1"/>
</dbReference>
<dbReference type="SMART" id="SM00091">
    <property type="entry name" value="PAS"/>
    <property type="match status" value="2"/>
</dbReference>
<dbReference type="PROSITE" id="PS50113">
    <property type="entry name" value="PAC"/>
    <property type="match status" value="1"/>
</dbReference>
<dbReference type="EMBL" id="CP114014">
    <property type="protein sequence ID" value="XAY06900.1"/>
    <property type="molecule type" value="Genomic_DNA"/>
</dbReference>
<dbReference type="PANTHER" id="PTHR44757:SF2">
    <property type="entry name" value="BIOFILM ARCHITECTURE MAINTENANCE PROTEIN MBAA"/>
    <property type="match status" value="1"/>
</dbReference>
<dbReference type="SUPFAM" id="SSF55073">
    <property type="entry name" value="Nucleotide cyclase"/>
    <property type="match status" value="1"/>
</dbReference>
<dbReference type="InterPro" id="IPR000014">
    <property type="entry name" value="PAS"/>
</dbReference>
<sequence length="399" mass="42087">MPLPTTPAAFAALSGADLVAALPDGAVLFGPDRVVVDVNPAFLGMIGLPREAVVGLSPPHRWWPAPPAPVAATGQRAERPVTLTRADGSTFPALMTEAPLPGGVGVLCLVRDNSDRVAMEHTLRGTPTGLANAFESAPTAMIILTGEERPGVLARSNHAFRALTDHAEDELAGQPLGSFAHPEDRAIVEATIAGAIAMEEPVRETLRLRRRDGATRWVQLSVRGVRVDGLGLVEYLLAHLEDVTDQRALEADLARQAATDAMTGLLNGRSFEARLDDAVEHGLPAVVLAIDLDSFKAVNDEHGHQAGDQVLRTVAARLQAAARASDAVARVGGDEFAMLCLGVTDEESCDRVVQRVQMALAEAPAIAASVGAALVRPGRTAADVLQRADKAMYARKRGR</sequence>
<dbReference type="CDD" id="cd00130">
    <property type="entry name" value="PAS"/>
    <property type="match status" value="2"/>
</dbReference>
<dbReference type="CDD" id="cd01949">
    <property type="entry name" value="GGDEF"/>
    <property type="match status" value="1"/>
</dbReference>
<protein>
    <recommendedName>
        <fullName evidence="5">Diguanylate cyclase</fullName>
    </recommendedName>
</protein>
<evidence type="ECO:0000259" key="1">
    <source>
        <dbReference type="PROSITE" id="PS50112"/>
    </source>
</evidence>
<proteinExistence type="predicted"/>
<dbReference type="SUPFAM" id="SSF55785">
    <property type="entry name" value="PYP-like sensor domain (PAS domain)"/>
    <property type="match status" value="2"/>
</dbReference>
<dbReference type="Gene3D" id="3.30.450.20">
    <property type="entry name" value="PAS domain"/>
    <property type="match status" value="2"/>
</dbReference>
<dbReference type="InterPro" id="IPR043128">
    <property type="entry name" value="Rev_trsase/Diguanyl_cyclase"/>
</dbReference>
<gene>
    <name evidence="4" type="ORF">DSM112329_03778</name>
</gene>
<name>A0AAU7AZ15_9ACTN</name>
<evidence type="ECO:0000313" key="4">
    <source>
        <dbReference type="EMBL" id="XAY06900.1"/>
    </source>
</evidence>
<evidence type="ECO:0008006" key="5">
    <source>
        <dbReference type="Google" id="ProtNLM"/>
    </source>
</evidence>
<accession>A0AAU7AZ15</accession>
<feature type="domain" description="PAS" evidence="1">
    <location>
        <begin position="126"/>
        <end position="199"/>
    </location>
</feature>
<dbReference type="Pfam" id="PF00990">
    <property type="entry name" value="GGDEF"/>
    <property type="match status" value="1"/>
</dbReference>
<dbReference type="NCBIfam" id="TIGR00254">
    <property type="entry name" value="GGDEF"/>
    <property type="match status" value="1"/>
</dbReference>
<dbReference type="PROSITE" id="PS50112">
    <property type="entry name" value="PAS"/>
    <property type="match status" value="1"/>
</dbReference>
<dbReference type="InterPro" id="IPR000160">
    <property type="entry name" value="GGDEF_dom"/>
</dbReference>
<dbReference type="RefSeq" id="WP_354698113.1">
    <property type="nucleotide sequence ID" value="NZ_CP114014.1"/>
</dbReference>